<evidence type="ECO:0000313" key="2">
    <source>
        <dbReference type="EMBL" id="PUU81366.1"/>
    </source>
</evidence>
<sequence>MQCAVQLGYFFPLFYSSQWIKLCLPYVVLGQLLNTQDQQHPSPQFYRILDWEWIDKYGDYRQPLEDLAAQPKKMLLRFGSPYKAGIFTSWIFFHVIHNLAFRCTAATILMPLFVCRALIPFVIWLISIAVAWVVVLIFFRDS</sequence>
<accession>A0A2T7A0V4</accession>
<protein>
    <submittedName>
        <fullName evidence="2">Uncharacterized protein</fullName>
    </submittedName>
</protein>
<keyword evidence="1" id="KW-0472">Membrane</keyword>
<proteinExistence type="predicted"/>
<name>A0A2T7A0V4_TUBBO</name>
<comment type="caution">
    <text evidence="2">The sequence shown here is derived from an EMBL/GenBank/DDBJ whole genome shotgun (WGS) entry which is preliminary data.</text>
</comment>
<keyword evidence="3" id="KW-1185">Reference proteome</keyword>
<feature type="transmembrane region" description="Helical" evidence="1">
    <location>
        <begin position="82"/>
        <end position="101"/>
    </location>
</feature>
<evidence type="ECO:0000313" key="3">
    <source>
        <dbReference type="Proteomes" id="UP000244722"/>
    </source>
</evidence>
<reference evidence="2 3" key="1">
    <citation type="submission" date="2017-04" db="EMBL/GenBank/DDBJ databases">
        <title>Draft genome sequence of Tuber borchii Vittad., a whitish edible truffle.</title>
        <authorList>
            <consortium name="DOE Joint Genome Institute"/>
            <person name="Murat C."/>
            <person name="Kuo A."/>
            <person name="Barry K.W."/>
            <person name="Clum A."/>
            <person name="Dockter R.B."/>
            <person name="Fauchery L."/>
            <person name="Iotti M."/>
            <person name="Kohler A."/>
            <person name="Labutti K."/>
            <person name="Lindquist E.A."/>
            <person name="Lipzen A."/>
            <person name="Ohm R.A."/>
            <person name="Wang M."/>
            <person name="Grigoriev I.V."/>
            <person name="Zambonelli A."/>
            <person name="Martin F.M."/>
        </authorList>
    </citation>
    <scope>NUCLEOTIDE SEQUENCE [LARGE SCALE GENOMIC DNA]</scope>
    <source>
        <strain evidence="2 3">Tbo3840</strain>
    </source>
</reference>
<dbReference type="AlphaFoldDB" id="A0A2T7A0V4"/>
<organism evidence="2 3">
    <name type="scientific">Tuber borchii</name>
    <name type="common">White truffle</name>
    <dbReference type="NCBI Taxonomy" id="42251"/>
    <lineage>
        <taxon>Eukaryota</taxon>
        <taxon>Fungi</taxon>
        <taxon>Dikarya</taxon>
        <taxon>Ascomycota</taxon>
        <taxon>Pezizomycotina</taxon>
        <taxon>Pezizomycetes</taxon>
        <taxon>Pezizales</taxon>
        <taxon>Tuberaceae</taxon>
        <taxon>Tuber</taxon>
    </lineage>
</organism>
<keyword evidence="1" id="KW-1133">Transmembrane helix</keyword>
<dbReference type="Proteomes" id="UP000244722">
    <property type="component" value="Unassembled WGS sequence"/>
</dbReference>
<keyword evidence="1" id="KW-0812">Transmembrane</keyword>
<evidence type="ECO:0000256" key="1">
    <source>
        <dbReference type="SAM" id="Phobius"/>
    </source>
</evidence>
<dbReference type="EMBL" id="NESQ01000046">
    <property type="protein sequence ID" value="PUU81366.1"/>
    <property type="molecule type" value="Genomic_DNA"/>
</dbReference>
<feature type="transmembrane region" description="Helical" evidence="1">
    <location>
        <begin position="121"/>
        <end position="139"/>
    </location>
</feature>
<gene>
    <name evidence="2" type="ORF">B9Z19DRAFT_616426</name>
</gene>